<evidence type="ECO:0000313" key="6">
    <source>
        <dbReference type="EMBL" id="BBF93413.1"/>
    </source>
</evidence>
<feature type="coiled-coil region" evidence="4">
    <location>
        <begin position="402"/>
        <end position="429"/>
    </location>
</feature>
<dbReference type="InterPro" id="IPR044946">
    <property type="entry name" value="Restrct_endonuc_typeI_TRD_sf"/>
</dbReference>
<sequence>MKLPSYPTYKDSGVEWLGVVPSHWTVWRLGALFREVAEEGIEGLPILSVSIHDGVSDRELGDEELDRKVTRSDDVTKYRRVEPGDLVYNMMRAWQGGFGTVTVAGMVSPAYVVARPTTALATSFVENLLRTSMAVEEMRRLSKGVTDFRLRLYWDEFKTLKIAVPPEAEQRVIAAFLDRETAKIDALIGEQERLIELLAEKRRAVISHAVTKGLDPNAPMKDSGIAWLGEVPAHWVVSKLKWHIDVLSGFAFPSTGFSGDEESIRLLRGINVGIGRIRWDDVAYWERAEDDGLDRFSLTEGQLVMGMDRPWIEGGARVAILGCDDVPCLLLQRVAALTPKDDLARDFIYAIMHSSDFKNHFITDMTGVSVPHISPDQICSFPFAVPPLDEQKKIIVSLANKTSRLDALVAEAERAIALLKERRAALISAAVTGKIDVRGAFEEAA</sequence>
<dbReference type="KEGG" id="blag:BLTE_20980"/>
<keyword evidence="2" id="KW-0680">Restriction system</keyword>
<dbReference type="EMBL" id="AP018907">
    <property type="protein sequence ID" value="BBF93413.1"/>
    <property type="molecule type" value="Genomic_DNA"/>
</dbReference>
<dbReference type="GO" id="GO:0003677">
    <property type="term" value="F:DNA binding"/>
    <property type="evidence" value="ECO:0007669"/>
    <property type="project" value="UniProtKB-KW"/>
</dbReference>
<dbReference type="Gene3D" id="3.90.220.20">
    <property type="entry name" value="DNA methylase specificity domains"/>
    <property type="match status" value="2"/>
</dbReference>
<comment type="similarity">
    <text evidence="1">Belongs to the type-I restriction system S methylase family.</text>
</comment>
<evidence type="ECO:0000256" key="3">
    <source>
        <dbReference type="ARBA" id="ARBA00023125"/>
    </source>
</evidence>
<dbReference type="RefSeq" id="WP_126400175.1">
    <property type="nucleotide sequence ID" value="NZ_AP018907.1"/>
</dbReference>
<keyword evidence="7" id="KW-1185">Reference proteome</keyword>
<dbReference type="OrthoDB" id="164285at2"/>
<dbReference type="Pfam" id="PF01420">
    <property type="entry name" value="Methylase_S"/>
    <property type="match status" value="1"/>
</dbReference>
<protein>
    <submittedName>
        <fullName evidence="6">Restriction modification system DNA specificity domain-containing protein</fullName>
    </submittedName>
</protein>
<reference evidence="6 7" key="1">
    <citation type="submission" date="2018-08" db="EMBL/GenBank/DDBJ databases">
        <title>Complete genome sequencing of Blastochloris tepida GI.</title>
        <authorList>
            <person name="Tsukatani Y."/>
            <person name="Mori H."/>
        </authorList>
    </citation>
    <scope>NUCLEOTIDE SEQUENCE [LARGE SCALE GENOMIC DNA]</scope>
    <source>
        <strain evidence="6 7">GI</strain>
    </source>
</reference>
<name>A0A348G1I0_9HYPH</name>
<accession>A0A348G1I0</accession>
<feature type="domain" description="Type I restriction modification DNA specificity" evidence="5">
    <location>
        <begin position="318"/>
        <end position="396"/>
    </location>
</feature>
<dbReference type="Proteomes" id="UP000266934">
    <property type="component" value="Chromosome"/>
</dbReference>
<evidence type="ECO:0000256" key="2">
    <source>
        <dbReference type="ARBA" id="ARBA00022747"/>
    </source>
</evidence>
<dbReference type="InterPro" id="IPR000055">
    <property type="entry name" value="Restrct_endonuc_typeI_TRD"/>
</dbReference>
<dbReference type="SUPFAM" id="SSF116734">
    <property type="entry name" value="DNA methylase specificity domain"/>
    <property type="match status" value="2"/>
</dbReference>
<dbReference type="GO" id="GO:0009307">
    <property type="term" value="P:DNA restriction-modification system"/>
    <property type="evidence" value="ECO:0007669"/>
    <property type="project" value="UniProtKB-KW"/>
</dbReference>
<keyword evidence="4" id="KW-0175">Coiled coil</keyword>
<proteinExistence type="inferred from homology"/>
<gene>
    <name evidence="6" type="ORF">BLTE_20980</name>
</gene>
<evidence type="ECO:0000256" key="4">
    <source>
        <dbReference type="SAM" id="Coils"/>
    </source>
</evidence>
<dbReference type="REBASE" id="269156">
    <property type="entry name" value="S.BspGIJORF20960P"/>
</dbReference>
<dbReference type="InterPro" id="IPR051212">
    <property type="entry name" value="Type-I_RE_S_subunit"/>
</dbReference>
<keyword evidence="3" id="KW-0238">DNA-binding</keyword>
<evidence type="ECO:0000313" key="7">
    <source>
        <dbReference type="Proteomes" id="UP000266934"/>
    </source>
</evidence>
<dbReference type="CDD" id="cd17259">
    <property type="entry name" value="RMtype1_S_StySKI-TRD2-CR2_like"/>
    <property type="match status" value="1"/>
</dbReference>
<evidence type="ECO:0000256" key="1">
    <source>
        <dbReference type="ARBA" id="ARBA00010923"/>
    </source>
</evidence>
<evidence type="ECO:0000259" key="5">
    <source>
        <dbReference type="Pfam" id="PF01420"/>
    </source>
</evidence>
<organism evidence="6 7">
    <name type="scientific">Blastochloris tepida</name>
    <dbReference type="NCBI Taxonomy" id="2233851"/>
    <lineage>
        <taxon>Bacteria</taxon>
        <taxon>Pseudomonadati</taxon>
        <taxon>Pseudomonadota</taxon>
        <taxon>Alphaproteobacteria</taxon>
        <taxon>Hyphomicrobiales</taxon>
        <taxon>Blastochloridaceae</taxon>
        <taxon>Blastochloris</taxon>
    </lineage>
</organism>
<dbReference type="PANTHER" id="PTHR43140:SF1">
    <property type="entry name" value="TYPE I RESTRICTION ENZYME ECOKI SPECIFICITY SUBUNIT"/>
    <property type="match status" value="1"/>
</dbReference>
<dbReference type="PANTHER" id="PTHR43140">
    <property type="entry name" value="TYPE-1 RESTRICTION ENZYME ECOKI SPECIFICITY PROTEIN"/>
    <property type="match status" value="1"/>
</dbReference>
<dbReference type="AlphaFoldDB" id="A0A348G1I0"/>